<feature type="transmembrane region" description="Helical" evidence="1">
    <location>
        <begin position="93"/>
        <end position="111"/>
    </location>
</feature>
<keyword evidence="1" id="KW-0472">Membrane</keyword>
<protein>
    <submittedName>
        <fullName evidence="2">Uncharacterized protein</fullName>
    </submittedName>
</protein>
<gene>
    <name evidence="2" type="ORF">F2P44_19100</name>
</gene>
<dbReference type="EMBL" id="WHJG01000020">
    <property type="protein sequence ID" value="NHZ81367.1"/>
    <property type="molecule type" value="Genomic_DNA"/>
</dbReference>
<proteinExistence type="predicted"/>
<reference evidence="2 3" key="1">
    <citation type="submission" date="2019-10" db="EMBL/GenBank/DDBJ databases">
        <title>Taxonomy of Antarctic Massilia spp.: description of Massilia rubra sp. nov., Massilia aquatica sp. nov., Massilia mucilaginosa sp. nov., Massilia frigida sp. nov. isolated from streams, lakes and regoliths.</title>
        <authorList>
            <person name="Holochova P."/>
            <person name="Sedlacek I."/>
            <person name="Kralova S."/>
            <person name="Maslanova I."/>
            <person name="Busse H.-J."/>
            <person name="Stankova E."/>
            <person name="Vrbovska V."/>
            <person name="Kovarovic V."/>
            <person name="Bartak M."/>
            <person name="Svec P."/>
            <person name="Pantucek R."/>
        </authorList>
    </citation>
    <scope>NUCLEOTIDE SEQUENCE [LARGE SCALE GENOMIC DNA]</scope>
    <source>
        <strain evidence="2 3">CCM 8695</strain>
    </source>
</reference>
<keyword evidence="1" id="KW-1133">Transmembrane helix</keyword>
<feature type="transmembrane region" description="Helical" evidence="1">
    <location>
        <begin position="56"/>
        <end position="87"/>
    </location>
</feature>
<evidence type="ECO:0000313" key="3">
    <source>
        <dbReference type="Proteomes" id="UP000621455"/>
    </source>
</evidence>
<comment type="caution">
    <text evidence="2">The sequence shown here is derived from an EMBL/GenBank/DDBJ whole genome shotgun (WGS) entry which is preliminary data.</text>
</comment>
<organism evidence="2 3">
    <name type="scientific">Massilia frigida</name>
    <dbReference type="NCBI Taxonomy" id="2609281"/>
    <lineage>
        <taxon>Bacteria</taxon>
        <taxon>Pseudomonadati</taxon>
        <taxon>Pseudomonadota</taxon>
        <taxon>Betaproteobacteria</taxon>
        <taxon>Burkholderiales</taxon>
        <taxon>Oxalobacteraceae</taxon>
        <taxon>Telluria group</taxon>
        <taxon>Massilia</taxon>
    </lineage>
</organism>
<dbReference type="RefSeq" id="WP_167088696.1">
    <property type="nucleotide sequence ID" value="NZ_WHJG01000020.1"/>
</dbReference>
<keyword evidence="3" id="KW-1185">Reference proteome</keyword>
<keyword evidence="1" id="KW-0812">Transmembrane</keyword>
<evidence type="ECO:0000256" key="1">
    <source>
        <dbReference type="SAM" id="Phobius"/>
    </source>
</evidence>
<sequence length="175" mass="18798">MSDIQTEDLTIATLVHSDEYAKHFKQIAIIRTHAIYVVKRKYGYEMARIPLEQDATITYAVTWALIPMLFGALLVAGIIAIFVFGSVEAGTRIPVGALALGSIFGSVLIRGTKRHLITVRTGGRTYRWRSKAGAFKDQIASTARVIAFMRARNGIPAAPPGAPEPAAASAAGLST</sequence>
<evidence type="ECO:0000313" key="2">
    <source>
        <dbReference type="EMBL" id="NHZ81367.1"/>
    </source>
</evidence>
<accession>A0ABX0NFL7</accession>
<name>A0ABX0NFL7_9BURK</name>
<dbReference type="Proteomes" id="UP000621455">
    <property type="component" value="Unassembled WGS sequence"/>
</dbReference>